<sequence>MKLRSGAITLIVIFLCLGLSQAVESPEDDYIEETWGEDYLSRGLGSSLGGFGSSTGYSFSTVSGFGYSQYVQYFLTEEEVPSPEGGPATFAITGNEPSFLNYGWQTLPYSEYIASEIYAGSNELWIEGETAWTRYAACPVGTWLQIVTRTPVGVTVDFYEISPTSGARVSQHAFGTYNRMGFFAGEVGRYVLFFVANNQPSNVAVIDVGPEWTPYGVPGSSIPGSAIPGPSMPGSLIPPSATVPSNARPTPMLTSGDVAVTLQSQNMRGYDVYLNDNYVGTDGQGGDALDGVFKLNVVGDQWHTIKVWDGEWFYGKPRFFERRTPVVLKFEPATTVYVYGGMW</sequence>
<name>A0ABT5XHG4_9EURY</name>
<evidence type="ECO:0000313" key="1">
    <source>
        <dbReference type="EMBL" id="MDF0594165.1"/>
    </source>
</evidence>
<accession>A0ABT5XHG4</accession>
<evidence type="ECO:0000313" key="2">
    <source>
        <dbReference type="Proteomes" id="UP001215956"/>
    </source>
</evidence>
<comment type="caution">
    <text evidence="1">The sequence shown here is derived from an EMBL/GenBank/DDBJ whole genome shotgun (WGS) entry which is preliminary data.</text>
</comment>
<reference evidence="1 2" key="1">
    <citation type="submission" date="2023-03" db="EMBL/GenBank/DDBJ databases">
        <title>Whole genome sequencing of Methanotrichaceae archaeon M04Ac.</title>
        <authorList>
            <person name="Khomyakova M.A."/>
            <person name="Merkel A.Y."/>
            <person name="Slobodkin A.I."/>
        </authorList>
    </citation>
    <scope>NUCLEOTIDE SEQUENCE [LARGE SCALE GENOMIC DNA]</scope>
    <source>
        <strain evidence="1 2">M04Ac</strain>
    </source>
</reference>
<gene>
    <name evidence="1" type="ORF">P0O24_11295</name>
</gene>
<organism evidence="1 2">
    <name type="scientific">Candidatus Methanocrinis alkalitolerans</name>
    <dbReference type="NCBI Taxonomy" id="3033395"/>
    <lineage>
        <taxon>Archaea</taxon>
        <taxon>Methanobacteriati</taxon>
        <taxon>Methanobacteriota</taxon>
        <taxon>Stenosarchaea group</taxon>
        <taxon>Methanomicrobia</taxon>
        <taxon>Methanotrichales</taxon>
        <taxon>Methanotrichaceae</taxon>
        <taxon>Methanocrinis</taxon>
    </lineage>
</organism>
<keyword evidence="2" id="KW-1185">Reference proteome</keyword>
<protein>
    <submittedName>
        <fullName evidence="1">Uncharacterized protein</fullName>
    </submittedName>
</protein>
<dbReference type="RefSeq" id="WP_316969861.1">
    <property type="nucleotide sequence ID" value="NZ_JARFPL010000049.1"/>
</dbReference>
<dbReference type="EMBL" id="JARFPL010000049">
    <property type="protein sequence ID" value="MDF0594165.1"/>
    <property type="molecule type" value="Genomic_DNA"/>
</dbReference>
<dbReference type="Proteomes" id="UP001215956">
    <property type="component" value="Unassembled WGS sequence"/>
</dbReference>
<proteinExistence type="predicted"/>